<feature type="domain" description="GtrA/DPMS transmembrane" evidence="6">
    <location>
        <begin position="10"/>
        <end position="120"/>
    </location>
</feature>
<dbReference type="OrthoDB" id="7597029at2"/>
<protein>
    <recommendedName>
        <fullName evidence="6">GtrA/DPMS transmembrane domain-containing protein</fullName>
    </recommendedName>
</protein>
<dbReference type="GO" id="GO:0000271">
    <property type="term" value="P:polysaccharide biosynthetic process"/>
    <property type="evidence" value="ECO:0007669"/>
    <property type="project" value="InterPro"/>
</dbReference>
<evidence type="ECO:0000256" key="2">
    <source>
        <dbReference type="ARBA" id="ARBA00022692"/>
    </source>
</evidence>
<accession>A0A192D5T1</accession>
<feature type="transmembrane region" description="Helical" evidence="5">
    <location>
        <begin position="7"/>
        <end position="26"/>
    </location>
</feature>
<feature type="transmembrane region" description="Helical" evidence="5">
    <location>
        <begin position="71"/>
        <end position="89"/>
    </location>
</feature>
<keyword evidence="3 5" id="KW-1133">Transmembrane helix</keyword>
<evidence type="ECO:0000256" key="5">
    <source>
        <dbReference type="SAM" id="Phobius"/>
    </source>
</evidence>
<dbReference type="KEGG" id="pns:A9D12_10115"/>
<keyword evidence="4 5" id="KW-0472">Membrane</keyword>
<comment type="subcellular location">
    <subcellularLocation>
        <location evidence="1">Membrane</location>
        <topology evidence="1">Multi-pass membrane protein</topology>
    </subcellularLocation>
</comment>
<evidence type="ECO:0000259" key="6">
    <source>
        <dbReference type="Pfam" id="PF04138"/>
    </source>
</evidence>
<organism evidence="7 8">
    <name type="scientific">Erythrobacter neustonensis</name>
    <dbReference type="NCBI Taxonomy" id="1112"/>
    <lineage>
        <taxon>Bacteria</taxon>
        <taxon>Pseudomonadati</taxon>
        <taxon>Pseudomonadota</taxon>
        <taxon>Alphaproteobacteria</taxon>
        <taxon>Sphingomonadales</taxon>
        <taxon>Erythrobacteraceae</taxon>
        <taxon>Erythrobacter/Porphyrobacter group</taxon>
        <taxon>Erythrobacter</taxon>
    </lineage>
</organism>
<reference evidence="7 8" key="1">
    <citation type="submission" date="2016-05" db="EMBL/GenBank/DDBJ databases">
        <title>Compelete Genome Sequence of Bacteriochlorophyll-Synthesizing Bacterium Porphyrobacter neustonensis DSM 9434.</title>
        <authorList>
            <person name="Shi X.-L."/>
            <person name="Wu Y.-H."/>
            <person name="Cheng H."/>
            <person name="Xu L."/>
            <person name="Zhang X.-Q."/>
            <person name="Wang C.-S."/>
            <person name="Xu X.-W."/>
        </authorList>
    </citation>
    <scope>NUCLEOTIDE SEQUENCE [LARGE SCALE GENOMIC DNA]</scope>
    <source>
        <strain evidence="7 8">DSM 9434</strain>
    </source>
</reference>
<evidence type="ECO:0000256" key="4">
    <source>
        <dbReference type="ARBA" id="ARBA00023136"/>
    </source>
</evidence>
<keyword evidence="2 5" id="KW-0812">Transmembrane</keyword>
<evidence type="ECO:0000313" key="8">
    <source>
        <dbReference type="Proteomes" id="UP000078263"/>
    </source>
</evidence>
<feature type="transmembrane region" description="Helical" evidence="5">
    <location>
        <begin position="32"/>
        <end position="51"/>
    </location>
</feature>
<sequence length="134" mass="14344">MSGWRNLVSYGLIAALCAGLHLAILVTGDALGLHFTVLVTASFVVCVIVGYLGHCRFTFGVAPRLAELGRYTLAMTANYPLTLAIVWLLHDRMGLPMLIAAPASTVLLTAYNFLSSRWAVAHSLARQSDGATQP</sequence>
<dbReference type="EMBL" id="CP016033">
    <property type="protein sequence ID" value="ANK13237.1"/>
    <property type="molecule type" value="Genomic_DNA"/>
</dbReference>
<proteinExistence type="predicted"/>
<dbReference type="InterPro" id="IPR007267">
    <property type="entry name" value="GtrA_DPMS_TM"/>
</dbReference>
<evidence type="ECO:0000256" key="3">
    <source>
        <dbReference type="ARBA" id="ARBA00022989"/>
    </source>
</evidence>
<dbReference type="STRING" id="1112.A9D12_10115"/>
<dbReference type="Pfam" id="PF04138">
    <property type="entry name" value="GtrA_DPMS_TM"/>
    <property type="match status" value="1"/>
</dbReference>
<dbReference type="RefSeq" id="WP_068351435.1">
    <property type="nucleotide sequence ID" value="NZ_CP016033.1"/>
</dbReference>
<evidence type="ECO:0000256" key="1">
    <source>
        <dbReference type="ARBA" id="ARBA00004141"/>
    </source>
</evidence>
<feature type="transmembrane region" description="Helical" evidence="5">
    <location>
        <begin position="95"/>
        <end position="114"/>
    </location>
</feature>
<dbReference type="GO" id="GO:0016020">
    <property type="term" value="C:membrane"/>
    <property type="evidence" value="ECO:0007669"/>
    <property type="project" value="UniProtKB-SubCell"/>
</dbReference>
<dbReference type="Proteomes" id="UP000078263">
    <property type="component" value="Chromosome"/>
</dbReference>
<gene>
    <name evidence="7" type="ORF">A9D12_10115</name>
</gene>
<keyword evidence="8" id="KW-1185">Reference proteome</keyword>
<dbReference type="AlphaFoldDB" id="A0A192D5T1"/>
<name>A0A192D5T1_9SPHN</name>
<evidence type="ECO:0000313" key="7">
    <source>
        <dbReference type="EMBL" id="ANK13237.1"/>
    </source>
</evidence>